<accession>A0A7W7I224</accession>
<feature type="compositionally biased region" description="Basic and acidic residues" evidence="1">
    <location>
        <begin position="25"/>
        <end position="36"/>
    </location>
</feature>
<feature type="region of interest" description="Disordered" evidence="1">
    <location>
        <begin position="1"/>
        <end position="50"/>
    </location>
</feature>
<dbReference type="AlphaFoldDB" id="A0A7W7I224"/>
<gene>
    <name evidence="3" type="ORF">BJ971_005582</name>
</gene>
<feature type="transmembrane region" description="Helical" evidence="2">
    <location>
        <begin position="118"/>
        <end position="144"/>
    </location>
</feature>
<dbReference type="EMBL" id="JACHNH010000001">
    <property type="protein sequence ID" value="MBB4765026.1"/>
    <property type="molecule type" value="Genomic_DNA"/>
</dbReference>
<sequence>MRRNVSAMVNIAKGHEGPAPTTSIDRTEREAADHRLPTARHTTAGPDTALSGTGSAATAARYLLAGIRLALGWIFLWAFLDKLFGLGHSTVAAKAWINDGSPTAGFLGKSATGPFTGFYHSIAGSAVADALFMAALLGIGVALLLGIGMRIAAGAGALLMVLMWTAVLPPSSNPFMDDHLIYAAVLVVLALLGAGNTLGLGRWWAATPLVRRNTWLT</sequence>
<proteinExistence type="predicted"/>
<keyword evidence="3" id="KW-0560">Oxidoreductase</keyword>
<evidence type="ECO:0000256" key="2">
    <source>
        <dbReference type="SAM" id="Phobius"/>
    </source>
</evidence>
<keyword evidence="4" id="KW-1185">Reference proteome</keyword>
<comment type="caution">
    <text evidence="3">The sequence shown here is derived from an EMBL/GenBank/DDBJ whole genome shotgun (WGS) entry which is preliminary data.</text>
</comment>
<keyword evidence="2" id="KW-1133">Transmembrane helix</keyword>
<reference evidence="3 4" key="1">
    <citation type="submission" date="2020-08" db="EMBL/GenBank/DDBJ databases">
        <title>Sequencing the genomes of 1000 actinobacteria strains.</title>
        <authorList>
            <person name="Klenk H.-P."/>
        </authorList>
    </citation>
    <scope>NUCLEOTIDE SEQUENCE [LARGE SCALE GENOMIC DNA]</scope>
    <source>
        <strain evidence="3 4">DSM 43149</strain>
    </source>
</reference>
<feature type="transmembrane region" description="Helical" evidence="2">
    <location>
        <begin position="180"/>
        <end position="205"/>
    </location>
</feature>
<protein>
    <submittedName>
        <fullName evidence="3">Thiosulfate dehydrogenase [quinone] large subunit</fullName>
        <ecNumber evidence="3">1.8.5.2</ecNumber>
    </submittedName>
</protein>
<feature type="transmembrane region" description="Helical" evidence="2">
    <location>
        <begin position="62"/>
        <end position="80"/>
    </location>
</feature>
<name>A0A7W7I224_9ACTN</name>
<dbReference type="EC" id="1.8.5.2" evidence="3"/>
<evidence type="ECO:0000313" key="3">
    <source>
        <dbReference type="EMBL" id="MBB4765026.1"/>
    </source>
</evidence>
<feature type="transmembrane region" description="Helical" evidence="2">
    <location>
        <begin position="151"/>
        <end position="168"/>
    </location>
</feature>
<keyword evidence="2" id="KW-0812">Transmembrane</keyword>
<evidence type="ECO:0000256" key="1">
    <source>
        <dbReference type="SAM" id="MobiDB-lite"/>
    </source>
</evidence>
<keyword evidence="2" id="KW-0472">Membrane</keyword>
<organism evidence="3 4">
    <name type="scientific">Actinoplanes digitatis</name>
    <dbReference type="NCBI Taxonomy" id="1868"/>
    <lineage>
        <taxon>Bacteria</taxon>
        <taxon>Bacillati</taxon>
        <taxon>Actinomycetota</taxon>
        <taxon>Actinomycetes</taxon>
        <taxon>Micromonosporales</taxon>
        <taxon>Micromonosporaceae</taxon>
        <taxon>Actinoplanes</taxon>
    </lineage>
</organism>
<evidence type="ECO:0000313" key="4">
    <source>
        <dbReference type="Proteomes" id="UP000578112"/>
    </source>
</evidence>
<dbReference type="GO" id="GO:0043831">
    <property type="term" value="F:thiosulfate dehydrogenase (quinone) activity"/>
    <property type="evidence" value="ECO:0007669"/>
    <property type="project" value="UniProtKB-EC"/>
</dbReference>
<dbReference type="Proteomes" id="UP000578112">
    <property type="component" value="Unassembled WGS sequence"/>
</dbReference>